<dbReference type="RefSeq" id="WP_176804502.1">
    <property type="nucleotide sequence ID" value="NZ_JABXYJ010000008.1"/>
</dbReference>
<accession>A0A850QIN9</accession>
<dbReference type="Proteomes" id="UP000588051">
    <property type="component" value="Unassembled WGS sequence"/>
</dbReference>
<comment type="caution">
    <text evidence="1">The sequence shown here is derived from an EMBL/GenBank/DDBJ whole genome shotgun (WGS) entry which is preliminary data.</text>
</comment>
<evidence type="ECO:0000313" key="1">
    <source>
        <dbReference type="EMBL" id="NVO78967.1"/>
    </source>
</evidence>
<evidence type="ECO:0000313" key="2">
    <source>
        <dbReference type="Proteomes" id="UP000588051"/>
    </source>
</evidence>
<keyword evidence="2" id="KW-1185">Reference proteome</keyword>
<proteinExistence type="predicted"/>
<reference evidence="1 2" key="1">
    <citation type="submission" date="2020-06" db="EMBL/GenBank/DDBJ databases">
        <authorList>
            <person name="Qiu C."/>
            <person name="Liu Z."/>
        </authorList>
    </citation>
    <scope>NUCLEOTIDE SEQUENCE [LARGE SCALE GENOMIC DNA]</scope>
    <source>
        <strain evidence="1 2">EM 1</strain>
    </source>
</reference>
<organism evidence="1 2">
    <name type="scientific">Undibacterium oligocarboniphilum</name>
    <dbReference type="NCBI Taxonomy" id="666702"/>
    <lineage>
        <taxon>Bacteria</taxon>
        <taxon>Pseudomonadati</taxon>
        <taxon>Pseudomonadota</taxon>
        <taxon>Betaproteobacteria</taxon>
        <taxon>Burkholderiales</taxon>
        <taxon>Oxalobacteraceae</taxon>
        <taxon>Undibacterium</taxon>
    </lineage>
</organism>
<dbReference type="EMBL" id="JABXYJ010000008">
    <property type="protein sequence ID" value="NVO78967.1"/>
    <property type="molecule type" value="Genomic_DNA"/>
</dbReference>
<sequence>MSHKTDEKMLAEQQKFGKASHELYSFLIEWKKVNKLSDKEAAKVLVEAAGKLL</sequence>
<protein>
    <submittedName>
        <fullName evidence="1">Uncharacterized protein</fullName>
    </submittedName>
</protein>
<dbReference type="AlphaFoldDB" id="A0A850QIN9"/>
<gene>
    <name evidence="1" type="ORF">HV832_14145</name>
</gene>
<name>A0A850QIN9_9BURK</name>